<protein>
    <submittedName>
        <fullName evidence="1">Uncharacterized protein</fullName>
    </submittedName>
</protein>
<comment type="caution">
    <text evidence="1">The sequence shown here is derived from an EMBL/GenBank/DDBJ whole genome shotgun (WGS) entry which is preliminary data.</text>
</comment>
<accession>A0AAE1DX49</accession>
<gene>
    <name evidence="1" type="ORF">RRG08_038162</name>
</gene>
<evidence type="ECO:0000313" key="2">
    <source>
        <dbReference type="Proteomes" id="UP001283361"/>
    </source>
</evidence>
<evidence type="ECO:0000313" key="1">
    <source>
        <dbReference type="EMBL" id="KAK3785957.1"/>
    </source>
</evidence>
<reference evidence="1" key="1">
    <citation type="journal article" date="2023" name="G3 (Bethesda)">
        <title>A reference genome for the long-term kleptoplast-retaining sea slug Elysia crispata morphotype clarki.</title>
        <authorList>
            <person name="Eastman K.E."/>
            <person name="Pendleton A.L."/>
            <person name="Shaikh M.A."/>
            <person name="Suttiyut T."/>
            <person name="Ogas R."/>
            <person name="Tomko P."/>
            <person name="Gavelis G."/>
            <person name="Widhalm J.R."/>
            <person name="Wisecaver J.H."/>
        </authorList>
    </citation>
    <scope>NUCLEOTIDE SEQUENCE</scope>
    <source>
        <strain evidence="1">ECLA1</strain>
    </source>
</reference>
<keyword evidence="2" id="KW-1185">Reference proteome</keyword>
<dbReference type="AlphaFoldDB" id="A0AAE1DX49"/>
<sequence>MYQFLGNALGCGGERDDADEADVEPNQINITDPSVFIFTKRFARVFRQFICLQNRYPALGDWMPVQSAVLYRSQVTTLPTSTNQLRLLCVVRPHVTMLARSNPPSISGSKSALDPDQIM</sequence>
<dbReference type="EMBL" id="JAWDGP010002042">
    <property type="protein sequence ID" value="KAK3785957.1"/>
    <property type="molecule type" value="Genomic_DNA"/>
</dbReference>
<dbReference type="Proteomes" id="UP001283361">
    <property type="component" value="Unassembled WGS sequence"/>
</dbReference>
<name>A0AAE1DX49_9GAST</name>
<proteinExistence type="predicted"/>
<organism evidence="1 2">
    <name type="scientific">Elysia crispata</name>
    <name type="common">lettuce slug</name>
    <dbReference type="NCBI Taxonomy" id="231223"/>
    <lineage>
        <taxon>Eukaryota</taxon>
        <taxon>Metazoa</taxon>
        <taxon>Spiralia</taxon>
        <taxon>Lophotrochozoa</taxon>
        <taxon>Mollusca</taxon>
        <taxon>Gastropoda</taxon>
        <taxon>Heterobranchia</taxon>
        <taxon>Euthyneura</taxon>
        <taxon>Panpulmonata</taxon>
        <taxon>Sacoglossa</taxon>
        <taxon>Placobranchoidea</taxon>
        <taxon>Plakobranchidae</taxon>
        <taxon>Elysia</taxon>
    </lineage>
</organism>